<dbReference type="RefSeq" id="WP_379558393.1">
    <property type="nucleotide sequence ID" value="NZ_JBHTJS010000035.1"/>
</dbReference>
<organism evidence="2 3">
    <name type="scientific">Oceanisphaera ostreae</name>
    <dbReference type="NCBI Taxonomy" id="914151"/>
    <lineage>
        <taxon>Bacteria</taxon>
        <taxon>Pseudomonadati</taxon>
        <taxon>Pseudomonadota</taxon>
        <taxon>Gammaproteobacteria</taxon>
        <taxon>Aeromonadales</taxon>
        <taxon>Aeromonadaceae</taxon>
        <taxon>Oceanisphaera</taxon>
    </lineage>
</organism>
<evidence type="ECO:0000313" key="3">
    <source>
        <dbReference type="Proteomes" id="UP001597048"/>
    </source>
</evidence>
<protein>
    <submittedName>
        <fullName evidence="2">PilZ domain-containing protein</fullName>
    </submittedName>
</protein>
<accession>A0ABW3KIH0</accession>
<dbReference type="Pfam" id="PF07238">
    <property type="entry name" value="PilZ"/>
    <property type="match status" value="1"/>
</dbReference>
<keyword evidence="3" id="KW-1185">Reference proteome</keyword>
<feature type="domain" description="PilZ" evidence="1">
    <location>
        <begin position="96"/>
        <end position="177"/>
    </location>
</feature>
<dbReference type="InterPro" id="IPR009875">
    <property type="entry name" value="PilZ_domain"/>
</dbReference>
<sequence>MAQQEQRMMADPYFSIDYQAQVNLCPLADGETVPDADTLEAEIPAPFKLISEVTRIDTNNARLLRNLDEHAADLVEIINLQSRKIDLVLSYVLAGKDNPEQRHHTLSLGGGGFTFVSQQPLAEGCSVRFKLFLPELSVAVYGYGQIQADRPADTEPTHYRCQFSALREQDRDALIRASLQLQAKQLKARAERRAQQDGPTAS</sequence>
<evidence type="ECO:0000313" key="2">
    <source>
        <dbReference type="EMBL" id="MFD1008419.1"/>
    </source>
</evidence>
<gene>
    <name evidence="2" type="ORF">ACFQ1C_09675</name>
</gene>
<proteinExistence type="predicted"/>
<dbReference type="EMBL" id="JBHTJS010000035">
    <property type="protein sequence ID" value="MFD1008419.1"/>
    <property type="molecule type" value="Genomic_DNA"/>
</dbReference>
<reference evidence="3" key="1">
    <citation type="journal article" date="2019" name="Int. J. Syst. Evol. Microbiol.">
        <title>The Global Catalogue of Microorganisms (GCM) 10K type strain sequencing project: providing services to taxonomists for standard genome sequencing and annotation.</title>
        <authorList>
            <consortium name="The Broad Institute Genomics Platform"/>
            <consortium name="The Broad Institute Genome Sequencing Center for Infectious Disease"/>
            <person name="Wu L."/>
            <person name="Ma J."/>
        </authorList>
    </citation>
    <scope>NUCLEOTIDE SEQUENCE [LARGE SCALE GENOMIC DNA]</scope>
    <source>
        <strain evidence="3">CCUG 60525</strain>
    </source>
</reference>
<dbReference type="Proteomes" id="UP001597048">
    <property type="component" value="Unassembled WGS sequence"/>
</dbReference>
<comment type="caution">
    <text evidence="2">The sequence shown here is derived from an EMBL/GenBank/DDBJ whole genome shotgun (WGS) entry which is preliminary data.</text>
</comment>
<name>A0ABW3KIH0_9GAMM</name>
<evidence type="ECO:0000259" key="1">
    <source>
        <dbReference type="Pfam" id="PF07238"/>
    </source>
</evidence>